<dbReference type="SUPFAM" id="SSF51735">
    <property type="entry name" value="NAD(P)-binding Rossmann-fold domains"/>
    <property type="match status" value="1"/>
</dbReference>
<dbReference type="STRING" id="400727.A0A2T7NWK0"/>
<dbReference type="Pfam" id="PF00106">
    <property type="entry name" value="adh_short"/>
    <property type="match status" value="1"/>
</dbReference>
<keyword evidence="3" id="KW-1185">Reference proteome</keyword>
<dbReference type="Proteomes" id="UP000245119">
    <property type="component" value="Linkage Group LG8"/>
</dbReference>
<dbReference type="EMBL" id="PZQS01000008">
    <property type="protein sequence ID" value="PVD25545.1"/>
    <property type="molecule type" value="Genomic_DNA"/>
</dbReference>
<organism evidence="2 3">
    <name type="scientific">Pomacea canaliculata</name>
    <name type="common">Golden apple snail</name>
    <dbReference type="NCBI Taxonomy" id="400727"/>
    <lineage>
        <taxon>Eukaryota</taxon>
        <taxon>Metazoa</taxon>
        <taxon>Spiralia</taxon>
        <taxon>Lophotrochozoa</taxon>
        <taxon>Mollusca</taxon>
        <taxon>Gastropoda</taxon>
        <taxon>Caenogastropoda</taxon>
        <taxon>Architaenioglossa</taxon>
        <taxon>Ampullarioidea</taxon>
        <taxon>Ampullariidae</taxon>
        <taxon>Pomacea</taxon>
    </lineage>
</organism>
<evidence type="ECO:0000313" key="3">
    <source>
        <dbReference type="Proteomes" id="UP000245119"/>
    </source>
</evidence>
<accession>A0A2T7NWK0</accession>
<dbReference type="PANTHER" id="PTHR43157:SF31">
    <property type="entry name" value="PHOSPHATIDYLINOSITOL-GLYCAN BIOSYNTHESIS CLASS F PROTEIN"/>
    <property type="match status" value="1"/>
</dbReference>
<proteinExistence type="predicted"/>
<comment type="caution">
    <text evidence="2">The sequence shown here is derived from an EMBL/GenBank/DDBJ whole genome shotgun (WGS) entry which is preliminary data.</text>
</comment>
<dbReference type="PANTHER" id="PTHR43157">
    <property type="entry name" value="PHOSPHATIDYLINOSITOL-GLYCAN BIOSYNTHESIS CLASS F PROTEIN-RELATED"/>
    <property type="match status" value="1"/>
</dbReference>
<sequence length="232" mass="25277">MEGKTIIITGANCGIGEATALELARRKARVILACRDTVSVPYSKTEDGFETQMGINHFGHFLLTNLLLDLLKKSEQSRIIVVSSALHKGGHINFDDINSEKGYDKKKAYRNSKLANALFSRELSQRLEGSGVSVYCVHPGMVATNLGRHVMNPLLRRLLTPLLILLGIKTAEEGCQTIIYCALAPELKGISGGYFGSCRQEPWTEAASDLGAAKKLWELSEKLTGLTVPGDC</sequence>
<evidence type="ECO:0000256" key="1">
    <source>
        <dbReference type="ARBA" id="ARBA00023002"/>
    </source>
</evidence>
<dbReference type="AlphaFoldDB" id="A0A2T7NWK0"/>
<dbReference type="Gene3D" id="3.40.50.720">
    <property type="entry name" value="NAD(P)-binding Rossmann-like Domain"/>
    <property type="match status" value="2"/>
</dbReference>
<dbReference type="PRINTS" id="PR00081">
    <property type="entry name" value="GDHRDH"/>
</dbReference>
<name>A0A2T7NWK0_POMCA</name>
<evidence type="ECO:0008006" key="4">
    <source>
        <dbReference type="Google" id="ProtNLM"/>
    </source>
</evidence>
<protein>
    <recommendedName>
        <fullName evidence="4">Retinol dehydrogenase 14</fullName>
    </recommendedName>
</protein>
<dbReference type="InterPro" id="IPR036291">
    <property type="entry name" value="NAD(P)-bd_dom_sf"/>
</dbReference>
<gene>
    <name evidence="2" type="ORF">C0Q70_13201</name>
</gene>
<dbReference type="OrthoDB" id="191139at2759"/>
<dbReference type="GO" id="GO:0016491">
    <property type="term" value="F:oxidoreductase activity"/>
    <property type="evidence" value="ECO:0007669"/>
    <property type="project" value="UniProtKB-KW"/>
</dbReference>
<keyword evidence="1" id="KW-0560">Oxidoreductase</keyword>
<evidence type="ECO:0000313" key="2">
    <source>
        <dbReference type="EMBL" id="PVD25545.1"/>
    </source>
</evidence>
<dbReference type="InterPro" id="IPR002347">
    <property type="entry name" value="SDR_fam"/>
</dbReference>
<reference evidence="2 3" key="1">
    <citation type="submission" date="2018-04" db="EMBL/GenBank/DDBJ databases">
        <title>The genome of golden apple snail Pomacea canaliculata provides insight into stress tolerance and invasive adaptation.</title>
        <authorList>
            <person name="Liu C."/>
            <person name="Liu B."/>
            <person name="Ren Y."/>
            <person name="Zhang Y."/>
            <person name="Wang H."/>
            <person name="Li S."/>
            <person name="Jiang F."/>
            <person name="Yin L."/>
            <person name="Zhang G."/>
            <person name="Qian W."/>
            <person name="Fan W."/>
        </authorList>
    </citation>
    <scope>NUCLEOTIDE SEQUENCE [LARGE SCALE GENOMIC DNA]</scope>
    <source>
        <strain evidence="2">SZHN2017</strain>
        <tissue evidence="2">Muscle</tissue>
    </source>
</reference>